<dbReference type="RefSeq" id="WP_266280616.1">
    <property type="nucleotide sequence ID" value="NZ_JAPKNF010000001.1"/>
</dbReference>
<evidence type="ECO:0000313" key="1">
    <source>
        <dbReference type="EMBL" id="MDQ0515720.1"/>
    </source>
</evidence>
<gene>
    <name evidence="1" type="ORF">QO015_001333</name>
</gene>
<evidence type="ECO:0000313" key="2">
    <source>
        <dbReference type="Proteomes" id="UP001223743"/>
    </source>
</evidence>
<dbReference type="Pfam" id="PF19596">
    <property type="entry name" value="DUF6101"/>
    <property type="match status" value="1"/>
</dbReference>
<comment type="caution">
    <text evidence="1">The sequence shown here is derived from an EMBL/GenBank/DDBJ whole genome shotgun (WGS) entry which is preliminary data.</text>
</comment>
<accession>A0ABU0M442</accession>
<dbReference type="InterPro" id="IPR046083">
    <property type="entry name" value="DUF6101"/>
</dbReference>
<proteinExistence type="predicted"/>
<dbReference type="EMBL" id="JAUSWJ010000001">
    <property type="protein sequence ID" value="MDQ0515720.1"/>
    <property type="molecule type" value="Genomic_DNA"/>
</dbReference>
<reference evidence="1 2" key="1">
    <citation type="submission" date="2023-07" db="EMBL/GenBank/DDBJ databases">
        <title>Genomic Encyclopedia of Type Strains, Phase IV (KMG-IV): sequencing the most valuable type-strain genomes for metagenomic binning, comparative biology and taxonomic classification.</title>
        <authorList>
            <person name="Goeker M."/>
        </authorList>
    </citation>
    <scope>NUCLEOTIDE SEQUENCE [LARGE SCALE GENOMIC DNA]</scope>
    <source>
        <strain evidence="1 2">B1-1</strain>
    </source>
</reference>
<name>A0ABU0M442_9HYPH</name>
<dbReference type="Proteomes" id="UP001223743">
    <property type="component" value="Unassembled WGS sequence"/>
</dbReference>
<sequence>MVRQAANTNATLRDLRLDPFSLPVRYSARLTAPSAGVAAVWLDRDRVVVRRPIGGVEATLACPIRMFRGVAVRMTVDPATEALRTEIELMHADSAMSLPLASVEDLGDAEDVAADWQAWGKALGLPLLIVDHDGSVREAAPGPISGPASAPRSRRALATVKRRRPRFLKRRKMGTMADAGRVDGREIIARD</sequence>
<keyword evidence="2" id="KW-1185">Reference proteome</keyword>
<protein>
    <submittedName>
        <fullName evidence="1">Uncharacterized protein</fullName>
    </submittedName>
</protein>
<organism evidence="1 2">
    <name type="scientific">Kaistia geumhonensis</name>
    <dbReference type="NCBI Taxonomy" id="410839"/>
    <lineage>
        <taxon>Bacteria</taxon>
        <taxon>Pseudomonadati</taxon>
        <taxon>Pseudomonadota</taxon>
        <taxon>Alphaproteobacteria</taxon>
        <taxon>Hyphomicrobiales</taxon>
        <taxon>Kaistiaceae</taxon>
        <taxon>Kaistia</taxon>
    </lineage>
</organism>